<reference evidence="2 3" key="1">
    <citation type="submission" date="2024-01" db="EMBL/GenBank/DDBJ databases">
        <title>The complete chloroplast genome sequence of Lithospermum erythrorhizon: insights into the phylogenetic relationship among Boraginaceae species and the maternal lineages of purple gromwells.</title>
        <authorList>
            <person name="Okada T."/>
            <person name="Watanabe K."/>
        </authorList>
    </citation>
    <scope>NUCLEOTIDE SEQUENCE [LARGE SCALE GENOMIC DNA]</scope>
</reference>
<accession>A0AAV3QVS1</accession>
<name>A0AAV3QVS1_LITER</name>
<keyword evidence="3" id="KW-1185">Reference proteome</keyword>
<evidence type="ECO:0000313" key="3">
    <source>
        <dbReference type="Proteomes" id="UP001454036"/>
    </source>
</evidence>
<dbReference type="AlphaFoldDB" id="A0AAV3QVS1"/>
<dbReference type="EMBL" id="BAABME010038548">
    <property type="protein sequence ID" value="GAA0166728.1"/>
    <property type="molecule type" value="Genomic_DNA"/>
</dbReference>
<protein>
    <submittedName>
        <fullName evidence="2">Uncharacterized protein</fullName>
    </submittedName>
</protein>
<evidence type="ECO:0000256" key="1">
    <source>
        <dbReference type="SAM" id="MobiDB-lite"/>
    </source>
</evidence>
<dbReference type="Proteomes" id="UP001454036">
    <property type="component" value="Unassembled WGS sequence"/>
</dbReference>
<organism evidence="2 3">
    <name type="scientific">Lithospermum erythrorhizon</name>
    <name type="common">Purple gromwell</name>
    <name type="synonym">Lithospermum officinale var. erythrorhizon</name>
    <dbReference type="NCBI Taxonomy" id="34254"/>
    <lineage>
        <taxon>Eukaryota</taxon>
        <taxon>Viridiplantae</taxon>
        <taxon>Streptophyta</taxon>
        <taxon>Embryophyta</taxon>
        <taxon>Tracheophyta</taxon>
        <taxon>Spermatophyta</taxon>
        <taxon>Magnoliopsida</taxon>
        <taxon>eudicotyledons</taxon>
        <taxon>Gunneridae</taxon>
        <taxon>Pentapetalae</taxon>
        <taxon>asterids</taxon>
        <taxon>lamiids</taxon>
        <taxon>Boraginales</taxon>
        <taxon>Boraginaceae</taxon>
        <taxon>Boraginoideae</taxon>
        <taxon>Lithospermeae</taxon>
        <taxon>Lithospermum</taxon>
    </lineage>
</organism>
<proteinExistence type="predicted"/>
<gene>
    <name evidence="2" type="ORF">LIER_43764</name>
</gene>
<comment type="caution">
    <text evidence="2">The sequence shown here is derived from an EMBL/GenBank/DDBJ whole genome shotgun (WGS) entry which is preliminary data.</text>
</comment>
<sequence length="91" mass="9942">MLLFEGGLHVYVVVCRCVVEEEEQANAGKFMRNIVIDEIEVPLYAEVDALDRRLGSGSHHVQGASDSSSQEDEMEEEQAGHPSSLPANSVV</sequence>
<evidence type="ECO:0000313" key="2">
    <source>
        <dbReference type="EMBL" id="GAA0166728.1"/>
    </source>
</evidence>
<feature type="region of interest" description="Disordered" evidence="1">
    <location>
        <begin position="55"/>
        <end position="91"/>
    </location>
</feature>